<dbReference type="Proteomes" id="UP001648503">
    <property type="component" value="Unassembled WGS sequence"/>
</dbReference>
<dbReference type="Pfam" id="PF13452">
    <property type="entry name" value="FAS1_DH_region"/>
    <property type="match status" value="1"/>
</dbReference>
<sequence>MASLLHRSLPCSARLTTGLTRGLTIGLTKGLTTEAAATTALIEDWTNRMKQVSIHDTDTVSASTQQLLAMTIHPLSLALDREAAAKQLSSSPCYEALRQLPPSGSAVRAGSHFTLFPLRTPEPLLAIDGYDTDWSPPSPFVQRMWAGGDIQWMPHNPLCVGETVTQTTRMQDAVLKPTGRGHAMFVTIAKDISNQAGVAVKELRSYVYLENKPEAAPAAVNAKRSIKNTLESDFQTTVLPTTASLFRFSALTFNSHLIHYDHNYASIKEGYDGCLVHGPMTCSLLLDHFRRNAPNKTIRRFTYRAISAVFVGRPLTLHGQWAVQPSDGKAYCKLWATNEKGSIAMKGTLEFE</sequence>
<organism evidence="2 3">
    <name type="scientific">Batrachochytrium salamandrivorans</name>
    <dbReference type="NCBI Taxonomy" id="1357716"/>
    <lineage>
        <taxon>Eukaryota</taxon>
        <taxon>Fungi</taxon>
        <taxon>Fungi incertae sedis</taxon>
        <taxon>Chytridiomycota</taxon>
        <taxon>Chytridiomycota incertae sedis</taxon>
        <taxon>Chytridiomycetes</taxon>
        <taxon>Rhizophydiales</taxon>
        <taxon>Rhizophydiales incertae sedis</taxon>
        <taxon>Batrachochytrium</taxon>
    </lineage>
</organism>
<dbReference type="InterPro" id="IPR029069">
    <property type="entry name" value="HotDog_dom_sf"/>
</dbReference>
<protein>
    <recommendedName>
        <fullName evidence="1">FAS1-like dehydratase domain-containing protein</fullName>
    </recommendedName>
</protein>
<dbReference type="Gene3D" id="3.10.129.10">
    <property type="entry name" value="Hotdog Thioesterase"/>
    <property type="match status" value="2"/>
</dbReference>
<dbReference type="InterPro" id="IPR052741">
    <property type="entry name" value="Mitochondrial_HTD2"/>
</dbReference>
<comment type="caution">
    <text evidence="2">The sequence shown here is derived from an EMBL/GenBank/DDBJ whole genome shotgun (WGS) entry which is preliminary data.</text>
</comment>
<dbReference type="EMBL" id="JAFCIX010000386">
    <property type="protein sequence ID" value="KAH6592237.1"/>
    <property type="molecule type" value="Genomic_DNA"/>
</dbReference>
<gene>
    <name evidence="2" type="ORF">BASA50_008170</name>
</gene>
<evidence type="ECO:0000313" key="2">
    <source>
        <dbReference type="EMBL" id="KAH6592237.1"/>
    </source>
</evidence>
<dbReference type="InterPro" id="IPR039569">
    <property type="entry name" value="FAS1-like_DH_region"/>
</dbReference>
<dbReference type="PANTHER" id="PTHR28152">
    <property type="entry name" value="HYDROXYACYL-THIOESTER DEHYDRATASE TYPE 2, MITOCHONDRIAL"/>
    <property type="match status" value="1"/>
</dbReference>
<dbReference type="SUPFAM" id="SSF54637">
    <property type="entry name" value="Thioesterase/thiol ester dehydrase-isomerase"/>
    <property type="match status" value="1"/>
</dbReference>
<keyword evidence="3" id="KW-1185">Reference proteome</keyword>
<evidence type="ECO:0000313" key="3">
    <source>
        <dbReference type="Proteomes" id="UP001648503"/>
    </source>
</evidence>
<name>A0ABQ8F617_9FUNG</name>
<feature type="domain" description="FAS1-like dehydratase" evidence="1">
    <location>
        <begin position="136"/>
        <end position="202"/>
    </location>
</feature>
<accession>A0ABQ8F617</accession>
<evidence type="ECO:0000259" key="1">
    <source>
        <dbReference type="Pfam" id="PF13452"/>
    </source>
</evidence>
<reference evidence="2 3" key="1">
    <citation type="submission" date="2021-02" db="EMBL/GenBank/DDBJ databases">
        <title>Variation within the Batrachochytrium salamandrivorans European outbreak.</title>
        <authorList>
            <person name="Kelly M."/>
            <person name="Pasmans F."/>
            <person name="Shea T.P."/>
            <person name="Munoz J.F."/>
            <person name="Carranza S."/>
            <person name="Cuomo C.A."/>
            <person name="Martel A."/>
        </authorList>
    </citation>
    <scope>NUCLEOTIDE SEQUENCE [LARGE SCALE GENOMIC DNA]</scope>
    <source>
        <strain evidence="2 3">AMFP18/2</strain>
    </source>
</reference>
<dbReference type="PANTHER" id="PTHR28152:SF1">
    <property type="entry name" value="HYDROXYACYL-THIOESTER DEHYDRATASE TYPE 2, MITOCHONDRIAL"/>
    <property type="match status" value="1"/>
</dbReference>
<proteinExistence type="predicted"/>